<dbReference type="GO" id="GO:0008270">
    <property type="term" value="F:zinc ion binding"/>
    <property type="evidence" value="ECO:0007669"/>
    <property type="project" value="UniProtKB-KW"/>
</dbReference>
<dbReference type="PROSITE" id="PS50865">
    <property type="entry name" value="ZF_MYND_2"/>
    <property type="match status" value="1"/>
</dbReference>
<gene>
    <name evidence="6" type="ORF">FHL15_000057</name>
</gene>
<dbReference type="InterPro" id="IPR024119">
    <property type="entry name" value="TF_DEAF-1"/>
</dbReference>
<dbReference type="Pfam" id="PF01753">
    <property type="entry name" value="zf-MYND"/>
    <property type="match status" value="1"/>
</dbReference>
<dbReference type="GO" id="GO:0000981">
    <property type="term" value="F:DNA-binding transcription factor activity, RNA polymerase II-specific"/>
    <property type="evidence" value="ECO:0007669"/>
    <property type="project" value="TreeGrafter"/>
</dbReference>
<sequence>MLTPAIINIQSFFYPIGNTPAISLTQSIPPGDPANILLLGCGDKAVIARNVLLLSLIVDNNDGSNDTSLWNIYYHMYLDQQALDLLRSQSKTLYKLSSTMETWRQGKYGRCLNFCDSATLADVREMWAFYSVEQTGADSTRFKYRFQSVIDKAKAKRRNFVYSTGFRSASPAHIGCLQDLDALNQHYWKYGTTELKADIRSASTYPNPAFLTLGDGAVVHYGTDPLLGFHLAAVDAPLDSTDAAVNQLPRREKYAALARAEFREWVASYREQSYKNDVRVRFFIGDAVSFAHTLQRKRETSEITAHWYRDRYGVRPLVLDGPDYAPGARAPVQFDVIDTSNLCDHLGSLTLLTATSQLLRDDVSAVLYTEVLAMNHKYYREVLDQVLCGHVPTLSTLLGLFPVEYWTNTLPVSIGDEMMFDTLMGGLSENQETSRQGGQMFLRTSWKRALYISSTITPLPQSIPIRFEPKLLAKTLYGVYVRMFLDEDLPLRLSNLDLEAVQKSSLVWYQRASFVSFLRLVQTRVTCNWDAVIESTMDLIESRSNAPMGMNYYQELNIYLHMLGVFSTDVMKDWIKRSEDPILTPFLSPIRPVDGEWGDLRDWKNIPPVVCVTLRIPRNKLTVFTNMDLNKLGTPPVHCLLQGSGGWRMSGWQNIFPACQLSFGDVSTLGKPYHDSYEISVQEDDAGWSGTSPLIASFFAPTFPLLQQPRDVLVALGVHNSPATVACFLPKLGFTLNVYETTLNDSDAVHVTRFAPNQKGFPIVTGFTRTAPASGIGPGAESSLIATVDQITGAMTSLIGRLDIMSSDFKQALTSGCEVKKSIVSPCEVAISLGRNPPLGLCFPVFIKQSSQKLRIARRSSYVEVVAQVAECSEWMTYPDYMVPVRLQSGKPVNCNMPYVNLQKCPVIQITQHSRLKWLVPHLSLAMSARERAFREREALPRSAGEQVRLDFKESIFSIFVQFAGLQGTQSQLFYLNNVANGGVHVIILASALRLDLANRTVVLDCAVLPLHDALMPVIVGSLAKLQGFGTVVVKVNDAELRLWRHALPAYVERCRDWTHQESCEYAISGSIPLNAENGKRVLCSCGSGKFPPNFISNVPGWNVLSKYAVRATVSPVFWAPFADDMYSPDLGKKNVADVGKTSVDGGCASCGKNKQADGGGLLNCARCMKVKYCSRECQRTDWKAHKSLHTHFHWVSVQLYDHAHLDALEMSTVATLGGPQALPTTSMAYNIRHHRSQVREVPLHPRSQRVHFGYYAGRRLGTFSACLYGRRG</sequence>
<accession>A0A553IES4</accession>
<reference evidence="7" key="1">
    <citation type="submission" date="2019-06" db="EMBL/GenBank/DDBJ databases">
        <title>Draft genome sequence of the griseofulvin-producing fungus Xylaria cubensis strain G536.</title>
        <authorList>
            <person name="Mead M.E."/>
            <person name="Raja H.A."/>
            <person name="Steenwyk J.L."/>
            <person name="Knowles S.L."/>
            <person name="Oberlies N.H."/>
            <person name="Rokas A."/>
        </authorList>
    </citation>
    <scope>NUCLEOTIDE SEQUENCE [LARGE SCALE GENOMIC DNA]</scope>
    <source>
        <strain evidence="7">G536</strain>
    </source>
</reference>
<organism evidence="6 7">
    <name type="scientific">Xylaria flabelliformis</name>
    <dbReference type="NCBI Taxonomy" id="2512241"/>
    <lineage>
        <taxon>Eukaryota</taxon>
        <taxon>Fungi</taxon>
        <taxon>Dikarya</taxon>
        <taxon>Ascomycota</taxon>
        <taxon>Pezizomycotina</taxon>
        <taxon>Sordariomycetes</taxon>
        <taxon>Xylariomycetidae</taxon>
        <taxon>Xylariales</taxon>
        <taxon>Xylariaceae</taxon>
        <taxon>Xylaria</taxon>
    </lineage>
</organism>
<evidence type="ECO:0000256" key="2">
    <source>
        <dbReference type="ARBA" id="ARBA00022771"/>
    </source>
</evidence>
<proteinExistence type="predicted"/>
<name>A0A553IES4_9PEZI</name>
<dbReference type="Gene3D" id="6.10.140.2220">
    <property type="match status" value="1"/>
</dbReference>
<evidence type="ECO:0000256" key="1">
    <source>
        <dbReference type="ARBA" id="ARBA00022723"/>
    </source>
</evidence>
<evidence type="ECO:0000256" key="4">
    <source>
        <dbReference type="PROSITE-ProRule" id="PRU00134"/>
    </source>
</evidence>
<dbReference type="EMBL" id="VFLP01000001">
    <property type="protein sequence ID" value="TRX98715.1"/>
    <property type="molecule type" value="Genomic_DNA"/>
</dbReference>
<keyword evidence="1" id="KW-0479">Metal-binding</keyword>
<dbReference type="SUPFAM" id="SSF144232">
    <property type="entry name" value="HIT/MYND zinc finger-like"/>
    <property type="match status" value="1"/>
</dbReference>
<dbReference type="AlphaFoldDB" id="A0A553IES4"/>
<keyword evidence="7" id="KW-1185">Reference proteome</keyword>
<feature type="domain" description="MYND-type" evidence="5">
    <location>
        <begin position="1148"/>
        <end position="1190"/>
    </location>
</feature>
<dbReference type="STRING" id="2512241.A0A553IES4"/>
<dbReference type="PANTHER" id="PTHR10237:SF15">
    <property type="entry name" value="LD37257P"/>
    <property type="match status" value="1"/>
</dbReference>
<dbReference type="OrthoDB" id="432970at2759"/>
<keyword evidence="2 4" id="KW-0863">Zinc-finger</keyword>
<dbReference type="GO" id="GO:0005634">
    <property type="term" value="C:nucleus"/>
    <property type="evidence" value="ECO:0007669"/>
    <property type="project" value="TreeGrafter"/>
</dbReference>
<evidence type="ECO:0000313" key="6">
    <source>
        <dbReference type="EMBL" id="TRX98715.1"/>
    </source>
</evidence>
<dbReference type="PANTHER" id="PTHR10237">
    <property type="entry name" value="DEFORMED EPIDERMAL AUTOREGULATORY FACTOR 1 HOMOLOG SUPPRESSIN"/>
    <property type="match status" value="1"/>
</dbReference>
<dbReference type="Proteomes" id="UP000319160">
    <property type="component" value="Unassembled WGS sequence"/>
</dbReference>
<evidence type="ECO:0000259" key="5">
    <source>
        <dbReference type="PROSITE" id="PS50865"/>
    </source>
</evidence>
<dbReference type="InterPro" id="IPR002893">
    <property type="entry name" value="Znf_MYND"/>
</dbReference>
<evidence type="ECO:0000256" key="3">
    <source>
        <dbReference type="ARBA" id="ARBA00022833"/>
    </source>
</evidence>
<protein>
    <recommendedName>
        <fullName evidence="5">MYND-type domain-containing protein</fullName>
    </recommendedName>
</protein>
<comment type="caution">
    <text evidence="6">The sequence shown here is derived from an EMBL/GenBank/DDBJ whole genome shotgun (WGS) entry which is preliminary data.</text>
</comment>
<evidence type="ECO:0000313" key="7">
    <source>
        <dbReference type="Proteomes" id="UP000319160"/>
    </source>
</evidence>
<keyword evidence="3" id="KW-0862">Zinc</keyword>